<evidence type="ECO:0000259" key="1">
    <source>
        <dbReference type="Pfam" id="PF01261"/>
    </source>
</evidence>
<dbReference type="InterPro" id="IPR013022">
    <property type="entry name" value="Xyl_isomerase-like_TIM-brl"/>
</dbReference>
<gene>
    <name evidence="2" type="ORF">IAB16_07370</name>
</gene>
<accession>A0A940ID88</accession>
<dbReference type="AlphaFoldDB" id="A0A940ID88"/>
<dbReference type="GO" id="GO:0016853">
    <property type="term" value="F:isomerase activity"/>
    <property type="evidence" value="ECO:0007669"/>
    <property type="project" value="UniProtKB-KW"/>
</dbReference>
<organism evidence="2 3">
    <name type="scientific">Candidatus Stercoripulliclostridium pullicola</name>
    <dbReference type="NCBI Taxonomy" id="2840953"/>
    <lineage>
        <taxon>Bacteria</taxon>
        <taxon>Bacillati</taxon>
        <taxon>Bacillota</taxon>
        <taxon>Clostridia</taxon>
        <taxon>Eubacteriales</taxon>
        <taxon>Candidatus Stercoripulliclostridium</taxon>
    </lineage>
</organism>
<proteinExistence type="predicted"/>
<keyword evidence="2" id="KW-0413">Isomerase</keyword>
<dbReference type="EMBL" id="JADINF010000188">
    <property type="protein sequence ID" value="MBO8424824.1"/>
    <property type="molecule type" value="Genomic_DNA"/>
</dbReference>
<protein>
    <submittedName>
        <fullName evidence="2">Sugar phosphate isomerase/epimerase</fullName>
    </submittedName>
</protein>
<comment type="caution">
    <text evidence="2">The sequence shown here is derived from an EMBL/GenBank/DDBJ whole genome shotgun (WGS) entry which is preliminary data.</text>
</comment>
<dbReference type="Gene3D" id="3.20.20.150">
    <property type="entry name" value="Divalent-metal-dependent TIM barrel enzymes"/>
    <property type="match status" value="1"/>
</dbReference>
<dbReference type="Pfam" id="PF01261">
    <property type="entry name" value="AP_endonuc_2"/>
    <property type="match status" value="1"/>
</dbReference>
<feature type="domain" description="Xylose isomerase-like TIM barrel" evidence="1">
    <location>
        <begin position="24"/>
        <end position="262"/>
    </location>
</feature>
<reference evidence="2" key="1">
    <citation type="submission" date="2020-10" db="EMBL/GenBank/DDBJ databases">
        <authorList>
            <person name="Gilroy R."/>
        </authorList>
    </citation>
    <scope>NUCLEOTIDE SEQUENCE</scope>
    <source>
        <strain evidence="2">517</strain>
    </source>
</reference>
<evidence type="ECO:0000313" key="3">
    <source>
        <dbReference type="Proteomes" id="UP000727857"/>
    </source>
</evidence>
<evidence type="ECO:0000313" key="2">
    <source>
        <dbReference type="EMBL" id="MBO8424824.1"/>
    </source>
</evidence>
<dbReference type="PANTHER" id="PTHR12110">
    <property type="entry name" value="HYDROXYPYRUVATE ISOMERASE"/>
    <property type="match status" value="1"/>
</dbReference>
<dbReference type="Proteomes" id="UP000727857">
    <property type="component" value="Unassembled WGS sequence"/>
</dbReference>
<dbReference type="InterPro" id="IPR050312">
    <property type="entry name" value="IolE/XylAMocC-like"/>
</dbReference>
<reference evidence="2" key="2">
    <citation type="journal article" date="2021" name="PeerJ">
        <title>Extensive microbial diversity within the chicken gut microbiome revealed by metagenomics and culture.</title>
        <authorList>
            <person name="Gilroy R."/>
            <person name="Ravi A."/>
            <person name="Getino M."/>
            <person name="Pursley I."/>
            <person name="Horton D.L."/>
            <person name="Alikhan N.F."/>
            <person name="Baker D."/>
            <person name="Gharbi K."/>
            <person name="Hall N."/>
            <person name="Watson M."/>
            <person name="Adriaenssens E.M."/>
            <person name="Foster-Nyarko E."/>
            <person name="Jarju S."/>
            <person name="Secka A."/>
            <person name="Antonio M."/>
            <person name="Oren A."/>
            <person name="Chaudhuri R.R."/>
            <person name="La Ragione R."/>
            <person name="Hildebrand F."/>
            <person name="Pallen M.J."/>
        </authorList>
    </citation>
    <scope>NUCLEOTIDE SEQUENCE</scope>
    <source>
        <strain evidence="2">517</strain>
    </source>
</reference>
<sequence length="269" mass="31276">MIKIGMSTATFFSKSQTEDAVGLIQSMGVEVCEIFLTTFSEYRREFIDLLLPRIGPGLEVHSIHTLNQQFEPELFNKVRRTREDAEVFFRECAEAAVRLNARSYTFHGQPRLKRLPYNIDYKWLAKRLKELDGILAGYEGSRCKIAYENVHWTFFNSPDFFRELKEYSDVEVCLDIKQAMQSKYPLDDYLEVMADRLVTVHLCDYREDGKLAVPGKGIFDFTGFFRKLIELGYDGPLLMELYAGNYESFDEVKASYEYLKKCLTVAERG</sequence>
<dbReference type="SUPFAM" id="SSF51658">
    <property type="entry name" value="Xylose isomerase-like"/>
    <property type="match status" value="1"/>
</dbReference>
<name>A0A940ID88_9FIRM</name>
<dbReference type="InterPro" id="IPR036237">
    <property type="entry name" value="Xyl_isomerase-like_sf"/>
</dbReference>